<dbReference type="InterPro" id="IPR011009">
    <property type="entry name" value="Kinase-like_dom_sf"/>
</dbReference>
<keyword evidence="3" id="KW-1185">Reference proteome</keyword>
<evidence type="ECO:0008006" key="4">
    <source>
        <dbReference type="Google" id="ProtNLM"/>
    </source>
</evidence>
<feature type="compositionally biased region" description="Low complexity" evidence="1">
    <location>
        <begin position="1"/>
        <end position="14"/>
    </location>
</feature>
<organism evidence="2 3">
    <name type="scientific">Byssothecium circinans</name>
    <dbReference type="NCBI Taxonomy" id="147558"/>
    <lineage>
        <taxon>Eukaryota</taxon>
        <taxon>Fungi</taxon>
        <taxon>Dikarya</taxon>
        <taxon>Ascomycota</taxon>
        <taxon>Pezizomycotina</taxon>
        <taxon>Dothideomycetes</taxon>
        <taxon>Pleosporomycetidae</taxon>
        <taxon>Pleosporales</taxon>
        <taxon>Massarineae</taxon>
        <taxon>Massarinaceae</taxon>
        <taxon>Byssothecium</taxon>
    </lineage>
</organism>
<feature type="compositionally biased region" description="Polar residues" evidence="1">
    <location>
        <begin position="410"/>
        <end position="424"/>
    </location>
</feature>
<dbReference type="AlphaFoldDB" id="A0A6A5TG51"/>
<protein>
    <recommendedName>
        <fullName evidence="4">Protein kinase domain-containing protein</fullName>
    </recommendedName>
</protein>
<feature type="compositionally biased region" description="Polar residues" evidence="1">
    <location>
        <begin position="392"/>
        <end position="403"/>
    </location>
</feature>
<evidence type="ECO:0000313" key="2">
    <source>
        <dbReference type="EMBL" id="KAF1951561.1"/>
    </source>
</evidence>
<feature type="compositionally biased region" description="Basic and acidic residues" evidence="1">
    <location>
        <begin position="377"/>
        <end position="386"/>
    </location>
</feature>
<gene>
    <name evidence="2" type="ORF">CC80DRAFT_495965</name>
</gene>
<dbReference type="EMBL" id="ML977016">
    <property type="protein sequence ID" value="KAF1951561.1"/>
    <property type="molecule type" value="Genomic_DNA"/>
</dbReference>
<dbReference type="Proteomes" id="UP000800035">
    <property type="component" value="Unassembled WGS sequence"/>
</dbReference>
<proteinExistence type="predicted"/>
<feature type="compositionally biased region" description="Acidic residues" evidence="1">
    <location>
        <begin position="56"/>
        <end position="73"/>
    </location>
</feature>
<accession>A0A6A5TG51</accession>
<name>A0A6A5TG51_9PLEO</name>
<dbReference type="OrthoDB" id="4267316at2759"/>
<evidence type="ECO:0000313" key="3">
    <source>
        <dbReference type="Proteomes" id="UP000800035"/>
    </source>
</evidence>
<reference evidence="2" key="1">
    <citation type="journal article" date="2020" name="Stud. Mycol.">
        <title>101 Dothideomycetes genomes: a test case for predicting lifestyles and emergence of pathogens.</title>
        <authorList>
            <person name="Haridas S."/>
            <person name="Albert R."/>
            <person name="Binder M."/>
            <person name="Bloem J."/>
            <person name="Labutti K."/>
            <person name="Salamov A."/>
            <person name="Andreopoulos B."/>
            <person name="Baker S."/>
            <person name="Barry K."/>
            <person name="Bills G."/>
            <person name="Bluhm B."/>
            <person name="Cannon C."/>
            <person name="Castanera R."/>
            <person name="Culley D."/>
            <person name="Daum C."/>
            <person name="Ezra D."/>
            <person name="Gonzalez J."/>
            <person name="Henrissat B."/>
            <person name="Kuo A."/>
            <person name="Liang C."/>
            <person name="Lipzen A."/>
            <person name="Lutzoni F."/>
            <person name="Magnuson J."/>
            <person name="Mondo S."/>
            <person name="Nolan M."/>
            <person name="Ohm R."/>
            <person name="Pangilinan J."/>
            <person name="Park H.-J."/>
            <person name="Ramirez L."/>
            <person name="Alfaro M."/>
            <person name="Sun H."/>
            <person name="Tritt A."/>
            <person name="Yoshinaga Y."/>
            <person name="Zwiers L.-H."/>
            <person name="Turgeon B."/>
            <person name="Goodwin S."/>
            <person name="Spatafora J."/>
            <person name="Crous P."/>
            <person name="Grigoriev I."/>
        </authorList>
    </citation>
    <scope>NUCLEOTIDE SEQUENCE</scope>
    <source>
        <strain evidence="2">CBS 675.92</strain>
    </source>
</reference>
<feature type="region of interest" description="Disordered" evidence="1">
    <location>
        <begin position="1"/>
        <end position="26"/>
    </location>
</feature>
<feature type="region of interest" description="Disordered" evidence="1">
    <location>
        <begin position="367"/>
        <end position="440"/>
    </location>
</feature>
<evidence type="ECO:0000256" key="1">
    <source>
        <dbReference type="SAM" id="MobiDB-lite"/>
    </source>
</evidence>
<feature type="region of interest" description="Disordered" evidence="1">
    <location>
        <begin position="45"/>
        <end position="77"/>
    </location>
</feature>
<dbReference type="SUPFAM" id="SSF56112">
    <property type="entry name" value="Protein kinase-like (PK-like)"/>
    <property type="match status" value="1"/>
</dbReference>
<sequence length="494" mass="54384">MSDSSSSCSEKSSMPPSPPPRETPSLYAVGTFHIAKHHIPPLPSSRLYPGFHNSDDEADSDEELGWQPDETDQDTLKATTQREWCLSHSPCPGTTDPFRTRSFTITKAIRTGDQSGAQVVLTDDGLVAKIYDPLYYNFYDVDLYDMRLDIVAEADEDFFRETAAYRFLSGTPFAGTATPKYHGSWTLDVCIDVNGSEVVREVRMILIEYIDGVCMCDIHPIDDITNAARENIMAKLIEINTDLEDFGLKNNDLEPRNIMISAPDNDFTQEDLRICIIDLAMTVIPLKKGHNSSGKPKPRNPIVYWWSCTIWSSYGWMPLDYDDTCDWIWEKWGDGGRDGKYAKMVRSEDNPKLKPDFLMNEVAAAKEDGAGGQGVKRTADGEEKATPCESAGASSVNSHQKCNTAGGKSPASTQSTNDEASASIPNDIPGISGQPSSEPIGIEHIGKAPTCASCKPDVLASTTLEAVNMEYPDEALGNEKWAARETPLRYYAGS</sequence>